<evidence type="ECO:0000313" key="5">
    <source>
        <dbReference type="Proteomes" id="UP000198263"/>
    </source>
</evidence>
<dbReference type="Gene3D" id="3.30.70.1060">
    <property type="entry name" value="Dimeric alpha+beta barrel"/>
    <property type="match status" value="1"/>
</dbReference>
<dbReference type="EMBL" id="FCNV02000004">
    <property type="protein sequence ID" value="SAL30238.1"/>
    <property type="molecule type" value="Genomic_DNA"/>
</dbReference>
<gene>
    <name evidence="4" type="ORF">AWB72_02546</name>
</gene>
<dbReference type="InterPro" id="IPR011008">
    <property type="entry name" value="Dimeric_a/b-barrel"/>
</dbReference>
<reference evidence="4 5" key="1">
    <citation type="submission" date="2016-01" db="EMBL/GenBank/DDBJ databases">
        <authorList>
            <person name="Peeters C."/>
        </authorList>
    </citation>
    <scope>NUCLEOTIDE SEQUENCE [LARGE SCALE GENOMIC DNA]</scope>
    <source>
        <strain evidence="4">LMG 29315</strain>
    </source>
</reference>
<evidence type="ECO:0000259" key="3">
    <source>
        <dbReference type="Pfam" id="PF03795"/>
    </source>
</evidence>
<evidence type="ECO:0000256" key="2">
    <source>
        <dbReference type="SAM" id="MobiDB-lite"/>
    </source>
</evidence>
<feature type="region of interest" description="Disordered" evidence="2">
    <location>
        <begin position="186"/>
        <end position="205"/>
    </location>
</feature>
<protein>
    <submittedName>
        <fullName evidence="4">YCII-related domain protein</fullName>
    </submittedName>
</protein>
<proteinExistence type="inferred from homology"/>
<sequence>MGRSDRTDARSEARRPSADGSAENACLLCGCARFASHQCGTAEALEKFVFNDEELARLHGPVGIYIGSRTFSSVRCIELDRRTAMHCRASEWPIKTHVTDGPYTEWKEVVGGLFVIEADSLDDGLRIASMHPAATLGKEGGWAVELIPMDFYLARQGPRRLSRMGSRLHELLQGFVSRRGGVRSIPAGPCRATGPVDASAPFGRARRPRPFRETLRPFRRRPTRGASHLRGPTSHRATLRCVGEYL</sequence>
<dbReference type="Proteomes" id="UP000198263">
    <property type="component" value="Unassembled WGS sequence"/>
</dbReference>
<dbReference type="Pfam" id="PF03795">
    <property type="entry name" value="YCII"/>
    <property type="match status" value="1"/>
</dbReference>
<comment type="caution">
    <text evidence="4">The sequence shown here is derived from an EMBL/GenBank/DDBJ whole genome shotgun (WGS) entry which is preliminary data.</text>
</comment>
<feature type="domain" description="YCII-related" evidence="3">
    <location>
        <begin position="96"/>
        <end position="137"/>
    </location>
</feature>
<comment type="similarity">
    <text evidence="1">Belongs to the YciI family.</text>
</comment>
<keyword evidence="5" id="KW-1185">Reference proteome</keyword>
<evidence type="ECO:0000313" key="4">
    <source>
        <dbReference type="EMBL" id="SAL30238.1"/>
    </source>
</evidence>
<dbReference type="AlphaFoldDB" id="A0A658QX90"/>
<evidence type="ECO:0000256" key="1">
    <source>
        <dbReference type="ARBA" id="ARBA00007689"/>
    </source>
</evidence>
<organism evidence="4 5">
    <name type="scientific">Caballeronia concitans</name>
    <dbReference type="NCBI Taxonomy" id="1777133"/>
    <lineage>
        <taxon>Bacteria</taxon>
        <taxon>Pseudomonadati</taxon>
        <taxon>Pseudomonadota</taxon>
        <taxon>Betaproteobacteria</taxon>
        <taxon>Burkholderiales</taxon>
        <taxon>Burkholderiaceae</taxon>
        <taxon>Caballeronia</taxon>
    </lineage>
</organism>
<accession>A0A658QX90</accession>
<dbReference type="SUPFAM" id="SSF54909">
    <property type="entry name" value="Dimeric alpha+beta barrel"/>
    <property type="match status" value="1"/>
</dbReference>
<name>A0A658QX90_9BURK</name>
<dbReference type="InterPro" id="IPR005545">
    <property type="entry name" value="YCII"/>
</dbReference>